<dbReference type="AlphaFoldDB" id="A0A7X0C3K4"/>
<dbReference type="Gene3D" id="3.40.50.1820">
    <property type="entry name" value="alpha/beta hydrolase"/>
    <property type="match status" value="1"/>
</dbReference>
<protein>
    <submittedName>
        <fullName evidence="6">Pimeloyl-ACP methyl ester carboxylesterase</fullName>
    </submittedName>
</protein>
<dbReference type="EMBL" id="JACHJB010000002">
    <property type="protein sequence ID" value="MBB6347558.1"/>
    <property type="molecule type" value="Genomic_DNA"/>
</dbReference>
<dbReference type="RefSeq" id="WP_185085481.1">
    <property type="nucleotide sequence ID" value="NZ_JACHJB010000002.1"/>
</dbReference>
<dbReference type="PANTHER" id="PTHR43248:SF29">
    <property type="entry name" value="TRIPEPTIDYL AMINOPEPTIDASE"/>
    <property type="match status" value="1"/>
</dbReference>
<feature type="chain" id="PRO_5030584794" evidence="4">
    <location>
        <begin position="25"/>
        <end position="471"/>
    </location>
</feature>
<organism evidence="6 7">
    <name type="scientific">Nonomuraea muscovyensis</name>
    <dbReference type="NCBI Taxonomy" id="1124761"/>
    <lineage>
        <taxon>Bacteria</taxon>
        <taxon>Bacillati</taxon>
        <taxon>Actinomycetota</taxon>
        <taxon>Actinomycetes</taxon>
        <taxon>Streptosporangiales</taxon>
        <taxon>Streptosporangiaceae</taxon>
        <taxon>Nonomuraea</taxon>
    </lineage>
</organism>
<dbReference type="InterPro" id="IPR051601">
    <property type="entry name" value="Serine_prot/Carboxylest_S33"/>
</dbReference>
<gene>
    <name evidence="6" type="ORF">FHU36_004103</name>
</gene>
<evidence type="ECO:0000256" key="4">
    <source>
        <dbReference type="SAM" id="SignalP"/>
    </source>
</evidence>
<dbReference type="InterPro" id="IPR000073">
    <property type="entry name" value="AB_hydrolase_1"/>
</dbReference>
<keyword evidence="3" id="KW-0378">Hydrolase</keyword>
<comment type="caution">
    <text evidence="6">The sequence shown here is derived from an EMBL/GenBank/DDBJ whole genome shotgun (WGS) entry which is preliminary data.</text>
</comment>
<dbReference type="InterPro" id="IPR029058">
    <property type="entry name" value="AB_hydrolase_fold"/>
</dbReference>
<sequence>MKKTIIAVLGTMLLPVAAATPAVADTELSWQDCGDGLQCDRITVPADWAAPNGKQITLGLAKLPARDPATRMGTIVLNMGGPAQQISILRQIKGTFADLTQWFDVVLFDPRGFEASTEVRCPNPAPNPTNGEWVFTNRAAFAQYTKQNHRFGLGCAEAAGPLAGNLNTWQGARDLEAVRVALGERKLNYFGNSYGGVLGVAYAEYFPSRVGRMYLDSPIDHTNRSWDEWVLARAKVKEDNLHRFAEWCATDRSCALHGRDVLKVWDEVMARATKRPIPAPGAGAGATASAALIASRATVSFDATWPELAKSLTEADAGDATRFAKPFAGAPDPDLSRITMCADFPFPTAYREVKAMEARLRKTAPRIGWTMAWPMADLCTGLPKKTSYPPHPIRPRGLPPILIANGAYDDTAAPAYGRRIAAQLDGARYLAAKGGHALYWSGNPCVRDHVHRYLTTGQLPPTGTTCGPASS</sequence>
<keyword evidence="2 4" id="KW-0732">Signal</keyword>
<reference evidence="6 7" key="1">
    <citation type="submission" date="2020-08" db="EMBL/GenBank/DDBJ databases">
        <title>Sequencing the genomes of 1000 actinobacteria strains.</title>
        <authorList>
            <person name="Klenk H.-P."/>
        </authorList>
    </citation>
    <scope>NUCLEOTIDE SEQUENCE [LARGE SCALE GENOMIC DNA]</scope>
    <source>
        <strain evidence="6 7">DSM 45913</strain>
    </source>
</reference>
<dbReference type="SUPFAM" id="SSF53474">
    <property type="entry name" value="alpha/beta-Hydrolases"/>
    <property type="match status" value="1"/>
</dbReference>
<evidence type="ECO:0000313" key="6">
    <source>
        <dbReference type="EMBL" id="MBB6347558.1"/>
    </source>
</evidence>
<evidence type="ECO:0000256" key="1">
    <source>
        <dbReference type="ARBA" id="ARBA00010088"/>
    </source>
</evidence>
<name>A0A7X0C3K4_9ACTN</name>
<evidence type="ECO:0000256" key="3">
    <source>
        <dbReference type="ARBA" id="ARBA00022801"/>
    </source>
</evidence>
<proteinExistence type="inferred from homology"/>
<evidence type="ECO:0000313" key="7">
    <source>
        <dbReference type="Proteomes" id="UP000583800"/>
    </source>
</evidence>
<evidence type="ECO:0000259" key="5">
    <source>
        <dbReference type="Pfam" id="PF00561"/>
    </source>
</evidence>
<dbReference type="Proteomes" id="UP000583800">
    <property type="component" value="Unassembled WGS sequence"/>
</dbReference>
<feature type="domain" description="AB hydrolase-1" evidence="5">
    <location>
        <begin position="75"/>
        <end position="441"/>
    </location>
</feature>
<comment type="similarity">
    <text evidence="1">Belongs to the peptidase S33 family.</text>
</comment>
<keyword evidence="7" id="KW-1185">Reference proteome</keyword>
<evidence type="ECO:0000256" key="2">
    <source>
        <dbReference type="ARBA" id="ARBA00022729"/>
    </source>
</evidence>
<dbReference type="Pfam" id="PF00561">
    <property type="entry name" value="Abhydrolase_1"/>
    <property type="match status" value="1"/>
</dbReference>
<accession>A0A7X0C3K4</accession>
<feature type="signal peptide" evidence="4">
    <location>
        <begin position="1"/>
        <end position="24"/>
    </location>
</feature>
<dbReference type="PANTHER" id="PTHR43248">
    <property type="entry name" value="2-SUCCINYL-6-HYDROXY-2,4-CYCLOHEXADIENE-1-CARBOXYLATE SYNTHASE"/>
    <property type="match status" value="1"/>
</dbReference>
<dbReference type="GO" id="GO:0016787">
    <property type="term" value="F:hydrolase activity"/>
    <property type="evidence" value="ECO:0007669"/>
    <property type="project" value="UniProtKB-KW"/>
</dbReference>